<protein>
    <submittedName>
        <fullName evidence="1">Uncharacterized protein</fullName>
    </submittedName>
</protein>
<reference evidence="1" key="2">
    <citation type="journal article" date="2015" name="Fish Shellfish Immunol.">
        <title>Early steps in the European eel (Anguilla anguilla)-Vibrio vulnificus interaction in the gills: Role of the RtxA13 toxin.</title>
        <authorList>
            <person name="Callol A."/>
            <person name="Pajuelo D."/>
            <person name="Ebbesson L."/>
            <person name="Teles M."/>
            <person name="MacKenzie S."/>
            <person name="Amaro C."/>
        </authorList>
    </citation>
    <scope>NUCLEOTIDE SEQUENCE</scope>
</reference>
<evidence type="ECO:0000313" key="1">
    <source>
        <dbReference type="EMBL" id="JAH61783.1"/>
    </source>
</evidence>
<name>A0A0E9UA14_ANGAN</name>
<accession>A0A0E9UA14</accession>
<dbReference type="AlphaFoldDB" id="A0A0E9UA14"/>
<reference evidence="1" key="1">
    <citation type="submission" date="2014-11" db="EMBL/GenBank/DDBJ databases">
        <authorList>
            <person name="Amaro Gonzalez C."/>
        </authorList>
    </citation>
    <scope>NUCLEOTIDE SEQUENCE</scope>
</reference>
<dbReference type="EMBL" id="GBXM01046794">
    <property type="protein sequence ID" value="JAH61783.1"/>
    <property type="molecule type" value="Transcribed_RNA"/>
</dbReference>
<sequence>MCLNVRVFAVSVAHNSLSVSQPLLVPRSVHVSTVHSGTVQTRCGCGGHFVRVGCGSLEENNGVALPRTSP</sequence>
<organism evidence="1">
    <name type="scientific">Anguilla anguilla</name>
    <name type="common">European freshwater eel</name>
    <name type="synonym">Muraena anguilla</name>
    <dbReference type="NCBI Taxonomy" id="7936"/>
    <lineage>
        <taxon>Eukaryota</taxon>
        <taxon>Metazoa</taxon>
        <taxon>Chordata</taxon>
        <taxon>Craniata</taxon>
        <taxon>Vertebrata</taxon>
        <taxon>Euteleostomi</taxon>
        <taxon>Actinopterygii</taxon>
        <taxon>Neopterygii</taxon>
        <taxon>Teleostei</taxon>
        <taxon>Anguilliformes</taxon>
        <taxon>Anguillidae</taxon>
        <taxon>Anguilla</taxon>
    </lineage>
</organism>
<proteinExistence type="predicted"/>